<evidence type="ECO:0000313" key="1">
    <source>
        <dbReference type="EMBL" id="CAB5226269.1"/>
    </source>
</evidence>
<sequence length="107" mass="12685">MQHLIQTIISFIKTKPPEFFQFKKIHGRTTGIYKEDHIELDFRKDLIQTIIHECIHAIHPELSETKVIQTENKIMKVITNSDVAEILFIVAKKIKYTELHQSFLKRQ</sequence>
<proteinExistence type="predicted"/>
<gene>
    <name evidence="1" type="ORF">UFOVP760_48</name>
</gene>
<organism evidence="1">
    <name type="scientific">uncultured Caudovirales phage</name>
    <dbReference type="NCBI Taxonomy" id="2100421"/>
    <lineage>
        <taxon>Viruses</taxon>
        <taxon>Duplodnaviria</taxon>
        <taxon>Heunggongvirae</taxon>
        <taxon>Uroviricota</taxon>
        <taxon>Caudoviricetes</taxon>
        <taxon>Peduoviridae</taxon>
        <taxon>Maltschvirus</taxon>
        <taxon>Maltschvirus maltsch</taxon>
    </lineage>
</organism>
<reference evidence="1" key="1">
    <citation type="submission" date="2020-05" db="EMBL/GenBank/DDBJ databases">
        <authorList>
            <person name="Chiriac C."/>
            <person name="Salcher M."/>
            <person name="Ghai R."/>
            <person name="Kavagutti S V."/>
        </authorList>
    </citation>
    <scope>NUCLEOTIDE SEQUENCE</scope>
</reference>
<accession>A0A6J7X6N0</accession>
<name>A0A6J7X6N0_9CAUD</name>
<dbReference type="EMBL" id="LR798360">
    <property type="protein sequence ID" value="CAB5226269.1"/>
    <property type="molecule type" value="Genomic_DNA"/>
</dbReference>
<protein>
    <submittedName>
        <fullName evidence="1">Uncharacterized protein</fullName>
    </submittedName>
</protein>